<evidence type="ECO:0000313" key="1">
    <source>
        <dbReference type="EMBL" id="KAG5191946.1"/>
    </source>
</evidence>
<gene>
    <name evidence="1" type="ORF">JKP88DRAFT_347400</name>
</gene>
<proteinExistence type="predicted"/>
<dbReference type="PANTHER" id="PTHR32134:SF92">
    <property type="entry name" value="FNIP REPEAT-CONTAINING PROTEIN"/>
    <property type="match status" value="1"/>
</dbReference>
<protein>
    <submittedName>
        <fullName evidence="1">Uncharacterized protein</fullName>
    </submittedName>
</protein>
<sequence>MPDTIGALELHGVGGRLKDMPQHLHSLTLVLPRGMGSAYAAAYLNMLPETLRSLALDASQCQADLTDLALPARLRTLTLTHLRELPALPASLTSITLQSCSLEALVQLPPSVTDVSLSETSARTSDHTTTSIAVVGPALRRLHLLGLDPSWGVQPLPQDLIDLHLHYKPHSWRQRTAVALTVLPESLETLTLSCDAELLDLTIGSLPHGLKTLDATRFATYNSTVTLGPLPESLTRLSLGKSFEHALGALPAGLIELRIRSVSGLGGGCFFNQPLGALPPSLRVLDLRACNQFNHPLGHLPCALRELRLGDAFRHPLLLQHASLPAVQGQQAAAPALEAELPAEPVQPPPDALVRLPETLTVLHVGRSFDHPLGPLPDGLTVLRVGRIAGSSFSRALGPLPAALRVLDLDACGMFNHALDDLPDALRELRLGHDFNHPLPQLPAHREVLVLGTTFGAALPATLPRTLRELTMGHLFNAPLTLPAALEFLIIGDSYTHQLDLAAFANDSVQNVRYAERCAERPGTLRAKRASLELLREVQVVVKIIVRKEMPAVVFRALLTTRTVKHLVVHGTMPRVHVMPDTIGPLELHGVGGRVKAMPQHLHSLTLVLPDGMGSAYAAAYLTMLPETVRSLALDFMYCQGTTRLTNLALPAHLRTPRLTHLRELPALPASLTSITLDWCSLGAIVQLPPSVTEANLNETFCRAGSFLTTSIAVAGASLCRLRLMGLQPTWATQPLPQDLTDLKLHNTPYGWAQWTPVALTVLPQSLETLMLSSSLGFPDFTLGALPHSLRTLDTAHFTSFKSALGPLPERLTHLSLGREFNHALGALPAGLIELRIRGDSLGCASFNQPLGALPPLLQVLDLRRCNEFDHPLGCLPRALCELRLGVAFNHPLLPQQVSLPAVQGQQAVLPALDAELAAEAVQPPPDALVRLPEALTVLHIGEFFDHPLGPLPEGLTELRTHRFTGSCRFIRALGTLPAALRVLDLAACGPFDHALGRLPDALRELRLSRVFAHPLPQLLGRLEVLALGFAFDAALPAVLPRTLRELHMGRGFNAPLALPPRLEVLIIGDSYTHRLDLAALPLKKLAVGRRYAHALPPLPGLTAKCPNGKTCVEKTHTLDVVCNKNSECRCKGGQYEWEYSSYKNQVCLATRGGGSTATAPKKCSKLLDCKKNTTPCGHSRSGAYTTASTTCCAADEQCSVDPDSGAAHKTKCTKLACAKGRQACGRVISILSNKHGSYLEQTPDDVCCAHGEECHFGYDNVSRCKKPAKCAKGHQACGNSLVGLQLEGPLGDYYLPGFVYTRPNNVCCAVNEKCESVDPGGFPGYTTACVKNGSS</sequence>
<dbReference type="InterPro" id="IPR032675">
    <property type="entry name" value="LRR_dom_sf"/>
</dbReference>
<dbReference type="EMBL" id="JAFCMP010000013">
    <property type="protein sequence ID" value="KAG5191946.1"/>
    <property type="molecule type" value="Genomic_DNA"/>
</dbReference>
<comment type="caution">
    <text evidence="1">The sequence shown here is derived from an EMBL/GenBank/DDBJ whole genome shotgun (WGS) entry which is preliminary data.</text>
</comment>
<reference evidence="1" key="1">
    <citation type="submission" date="2021-02" db="EMBL/GenBank/DDBJ databases">
        <title>First Annotated Genome of the Yellow-green Alga Tribonema minus.</title>
        <authorList>
            <person name="Mahan K.M."/>
        </authorList>
    </citation>
    <scope>NUCLEOTIDE SEQUENCE</scope>
    <source>
        <strain evidence="1">UTEX B ZZ1240</strain>
    </source>
</reference>
<dbReference type="SUPFAM" id="SSF52058">
    <property type="entry name" value="L domain-like"/>
    <property type="match status" value="3"/>
</dbReference>
<evidence type="ECO:0000313" key="2">
    <source>
        <dbReference type="Proteomes" id="UP000664859"/>
    </source>
</evidence>
<accession>A0A835ZDX0</accession>
<dbReference type="Proteomes" id="UP000664859">
    <property type="component" value="Unassembled WGS sequence"/>
</dbReference>
<dbReference type="Gene3D" id="3.80.10.10">
    <property type="entry name" value="Ribonuclease Inhibitor"/>
    <property type="match status" value="3"/>
</dbReference>
<dbReference type="InterPro" id="IPR051251">
    <property type="entry name" value="STK_FNIP-Repeat"/>
</dbReference>
<dbReference type="OrthoDB" id="10459768at2759"/>
<name>A0A835ZDX0_9STRA</name>
<organism evidence="1 2">
    <name type="scientific">Tribonema minus</name>
    <dbReference type="NCBI Taxonomy" id="303371"/>
    <lineage>
        <taxon>Eukaryota</taxon>
        <taxon>Sar</taxon>
        <taxon>Stramenopiles</taxon>
        <taxon>Ochrophyta</taxon>
        <taxon>PX clade</taxon>
        <taxon>Xanthophyceae</taxon>
        <taxon>Tribonematales</taxon>
        <taxon>Tribonemataceae</taxon>
        <taxon>Tribonema</taxon>
    </lineage>
</organism>
<keyword evidence="2" id="KW-1185">Reference proteome</keyword>
<dbReference type="PANTHER" id="PTHR32134">
    <property type="entry name" value="FNIP REPEAT-CONTAINING PROTEIN"/>
    <property type="match status" value="1"/>
</dbReference>